<keyword evidence="3" id="KW-0547">Nucleotide-binding</keyword>
<evidence type="ECO:0000256" key="2">
    <source>
        <dbReference type="ARBA" id="ARBA00022598"/>
    </source>
</evidence>
<sequence>MSQSDEGELLWQPSATRIGNSGLTAYRAWLNREAGVSFDDYDALWRWSIENPALFWESIWRCYDIAPGQEYTAVLGSNGMPGARWFPGAQLNFAEYLLRQGDRGDPARVAVFAESESVACSTLSWEELRLHVVRLASYLRDAGIGPGDRVVAYLPMSCEAVVAMLACISVGAVWSCCSPDFGAKSVIERFEQIQPKLIIAIAHYRYNQKDFKRSREMSDILAAIPSLGELIYLPWGDRKSPLPPVMPASCRLTTWQDALEANAASYDSFAFETLPFEHPLWIMYSSGTTGAPKGIVHSQGGALLEYVKYAWLHDDMGPEQVKFFVTTTGWTMFNILVGGMMAGAAIVLYDGHPASPDESRLWDMADRYKATYFGASPSYVNALVQAGYSPRIHHDLASIKTIALTGSPSSRDTFRWFYQHVHDDLHTISMSGGTDISSAFIAGAVELPVYAGEIQCACLGVDVAVFDDSGGELRSGEDGELVIRQPMPSMPIFFWNDDDGSRYRASYFEEYPGIWRHGDLVRRSSRGGFVISGRSDATLNRSGVRIGTAEIYRAVESIEGIEDSLIVNIELPDAQFFMPLFVVMENGVELDEPLVRKIAATLSSECSPRHVPDKVYAIAEVPYTLTGKKLEVPVKKLFLGTPADKAMNAGAMANPQAMEFFVDFARSLQGGLQS</sequence>
<dbReference type="NCBIfam" id="NF002937">
    <property type="entry name" value="PRK03584.1"/>
    <property type="match status" value="1"/>
</dbReference>
<dbReference type="EMBL" id="SHNO01000001">
    <property type="protein sequence ID" value="MCX2977219.1"/>
    <property type="molecule type" value="Genomic_DNA"/>
</dbReference>
<dbReference type="InterPro" id="IPR032387">
    <property type="entry name" value="ACAS_N"/>
</dbReference>
<dbReference type="Pfam" id="PF00501">
    <property type="entry name" value="AMP-binding"/>
    <property type="match status" value="1"/>
</dbReference>
<dbReference type="InterPro" id="IPR000873">
    <property type="entry name" value="AMP-dep_synth/lig_dom"/>
</dbReference>
<dbReference type="InterPro" id="IPR042099">
    <property type="entry name" value="ANL_N_sf"/>
</dbReference>
<evidence type="ECO:0000256" key="3">
    <source>
        <dbReference type="ARBA" id="ARBA00022741"/>
    </source>
</evidence>
<dbReference type="EC" id="6.2.1.16" evidence="7"/>
<evidence type="ECO:0000256" key="1">
    <source>
        <dbReference type="ARBA" id="ARBA00006432"/>
    </source>
</evidence>
<organism evidence="7 8">
    <name type="scientific">Candidatus Marimicrobium litorale</name>
    <dbReference type="NCBI Taxonomy" id="2518991"/>
    <lineage>
        <taxon>Bacteria</taxon>
        <taxon>Pseudomonadati</taxon>
        <taxon>Pseudomonadota</taxon>
        <taxon>Gammaproteobacteria</taxon>
        <taxon>Cellvibrionales</taxon>
        <taxon>Halieaceae</taxon>
        <taxon>Marimicrobium</taxon>
    </lineage>
</organism>
<dbReference type="NCBIfam" id="TIGR01217">
    <property type="entry name" value="ac_ac_CoA_syn"/>
    <property type="match status" value="1"/>
</dbReference>
<evidence type="ECO:0000313" key="8">
    <source>
        <dbReference type="Proteomes" id="UP001143304"/>
    </source>
</evidence>
<evidence type="ECO:0000256" key="4">
    <source>
        <dbReference type="ARBA" id="ARBA00022840"/>
    </source>
</evidence>
<name>A0ABT3T6W9_9GAMM</name>
<dbReference type="Gene3D" id="3.30.300.30">
    <property type="match status" value="1"/>
</dbReference>
<dbReference type="GO" id="GO:0030729">
    <property type="term" value="F:acetoacetate-CoA ligase activity"/>
    <property type="evidence" value="ECO:0007669"/>
    <property type="project" value="UniProtKB-EC"/>
</dbReference>
<dbReference type="Pfam" id="PF16177">
    <property type="entry name" value="ACAS_N"/>
    <property type="match status" value="1"/>
</dbReference>
<feature type="domain" description="Acetyl-coenzyme A synthetase N-terminal" evidence="6">
    <location>
        <begin position="41"/>
        <end position="94"/>
    </location>
</feature>
<dbReference type="SUPFAM" id="SSF56801">
    <property type="entry name" value="Acetyl-CoA synthetase-like"/>
    <property type="match status" value="1"/>
</dbReference>
<accession>A0ABT3T6W9</accession>
<comment type="caution">
    <text evidence="7">The sequence shown here is derived from an EMBL/GenBank/DDBJ whole genome shotgun (WGS) entry which is preliminary data.</text>
</comment>
<dbReference type="Proteomes" id="UP001143304">
    <property type="component" value="Unassembled WGS sequence"/>
</dbReference>
<proteinExistence type="inferred from homology"/>
<comment type="similarity">
    <text evidence="1">Belongs to the ATP-dependent AMP-binding enzyme family.</text>
</comment>
<protein>
    <submittedName>
        <fullName evidence="7">Acetoacetate--CoA ligase</fullName>
        <ecNumber evidence="7">6.2.1.16</ecNumber>
    </submittedName>
</protein>
<feature type="domain" description="AMP-dependent synthetase/ligase" evidence="5">
    <location>
        <begin position="105"/>
        <end position="487"/>
    </location>
</feature>
<dbReference type="InterPro" id="IPR045851">
    <property type="entry name" value="AMP-bd_C_sf"/>
</dbReference>
<dbReference type="PANTHER" id="PTHR42921:SF1">
    <property type="entry name" value="ACETOACETYL-COA SYNTHETASE"/>
    <property type="match status" value="1"/>
</dbReference>
<keyword evidence="2 7" id="KW-0436">Ligase</keyword>
<gene>
    <name evidence="7" type="ORF">EYC82_07610</name>
</gene>
<keyword evidence="4" id="KW-0067">ATP-binding</keyword>
<dbReference type="InterPro" id="IPR005914">
    <property type="entry name" value="Acac_CoA_synth"/>
</dbReference>
<evidence type="ECO:0000313" key="7">
    <source>
        <dbReference type="EMBL" id="MCX2977219.1"/>
    </source>
</evidence>
<evidence type="ECO:0000259" key="6">
    <source>
        <dbReference type="Pfam" id="PF16177"/>
    </source>
</evidence>
<keyword evidence="8" id="KW-1185">Reference proteome</keyword>
<dbReference type="PANTHER" id="PTHR42921">
    <property type="entry name" value="ACETOACETYL-COA SYNTHETASE"/>
    <property type="match status" value="1"/>
</dbReference>
<evidence type="ECO:0000259" key="5">
    <source>
        <dbReference type="Pfam" id="PF00501"/>
    </source>
</evidence>
<reference evidence="7" key="1">
    <citation type="submission" date="2019-02" db="EMBL/GenBank/DDBJ databases">
        <authorList>
            <person name="Li S.-H."/>
        </authorList>
    </citation>
    <scope>NUCLEOTIDE SEQUENCE</scope>
    <source>
        <strain evidence="7">IMCC11814</strain>
    </source>
</reference>
<dbReference type="PROSITE" id="PS00455">
    <property type="entry name" value="AMP_BINDING"/>
    <property type="match status" value="1"/>
</dbReference>
<dbReference type="Gene3D" id="3.40.50.12780">
    <property type="entry name" value="N-terminal domain of ligase-like"/>
    <property type="match status" value="1"/>
</dbReference>
<dbReference type="InterPro" id="IPR020845">
    <property type="entry name" value="AMP-binding_CS"/>
</dbReference>